<evidence type="ECO:0000256" key="2">
    <source>
        <dbReference type="SAM" id="Phobius"/>
    </source>
</evidence>
<feature type="region of interest" description="Disordered" evidence="1">
    <location>
        <begin position="432"/>
        <end position="493"/>
    </location>
</feature>
<sequence>MQSIFEYVDTNKTSYYDTEWNKFDIYQKMATPHLRCELFPWIIVIFTLNSQNLKKPIILVLIAHFFIRYFGDFFYQSQYVLPTEKEKYSWPSSMTIWYVSYGVGNIFYSVGEIIGDWYPLLRTKAVANNSKKVKLVFATCILYNLSKVLGMFCYFYDIDLRYLDGGLINPKTAIFKIRWWTVIAINQLTSCIYDISVIYALKACLFDRLKEFKNSGRHNFLEKFQKISEFRIVVSMAVSLVFLPFVFFFVYINKNSCQNTPEKCDFSIDFSLENIRRVVICLNYNFMYIDQILIRRYAERSNERLKTMSTSKSYNNNKSKSMNNDSFNHEYNEINRFNMNLVSSTSYNSSGNPSQGSSTGLLFSEAIMNKKVGDSYSNPFVHTTNFNKNNSSSYDNISNSNTNYNNNNNDNLKNSSYYMNAIKNSSLYSNEKYHNNTTSNNTTTNYSSYYNNTNNNTTTNYSSYYNNSNKNTTTNNSSYYNNSNNYKSFDYIH</sequence>
<protein>
    <submittedName>
        <fullName evidence="3">Uncharacterized protein</fullName>
    </submittedName>
</protein>
<evidence type="ECO:0000313" key="4">
    <source>
        <dbReference type="Proteomes" id="UP000193920"/>
    </source>
</evidence>
<keyword evidence="2" id="KW-0812">Transmembrane</keyword>
<name>A0A1Y2F258_9FUNG</name>
<feature type="region of interest" description="Disordered" evidence="1">
    <location>
        <begin position="385"/>
        <end position="412"/>
    </location>
</feature>
<proteinExistence type="predicted"/>
<keyword evidence="4" id="KW-1185">Reference proteome</keyword>
<dbReference type="AlphaFoldDB" id="A0A1Y2F258"/>
<feature type="transmembrane region" description="Helical" evidence="2">
    <location>
        <begin position="135"/>
        <end position="157"/>
    </location>
</feature>
<dbReference type="EMBL" id="MCOG01000018">
    <property type="protein sequence ID" value="ORY77950.1"/>
    <property type="molecule type" value="Genomic_DNA"/>
</dbReference>
<evidence type="ECO:0000256" key="1">
    <source>
        <dbReference type="SAM" id="MobiDB-lite"/>
    </source>
</evidence>
<organism evidence="3 4">
    <name type="scientific">Neocallimastix californiae</name>
    <dbReference type="NCBI Taxonomy" id="1754190"/>
    <lineage>
        <taxon>Eukaryota</taxon>
        <taxon>Fungi</taxon>
        <taxon>Fungi incertae sedis</taxon>
        <taxon>Chytridiomycota</taxon>
        <taxon>Chytridiomycota incertae sedis</taxon>
        <taxon>Neocallimastigomycetes</taxon>
        <taxon>Neocallimastigales</taxon>
        <taxon>Neocallimastigaceae</taxon>
        <taxon>Neocallimastix</taxon>
    </lineage>
</organism>
<keyword evidence="2" id="KW-0472">Membrane</keyword>
<feature type="compositionally biased region" description="Low complexity" evidence="1">
    <location>
        <begin position="435"/>
        <end position="493"/>
    </location>
</feature>
<gene>
    <name evidence="3" type="ORF">LY90DRAFT_698469</name>
</gene>
<comment type="caution">
    <text evidence="3">The sequence shown here is derived from an EMBL/GenBank/DDBJ whole genome shotgun (WGS) entry which is preliminary data.</text>
</comment>
<accession>A0A1Y2F258</accession>
<feature type="transmembrane region" description="Helical" evidence="2">
    <location>
        <begin position="177"/>
        <end position="201"/>
    </location>
</feature>
<reference evidence="3 4" key="1">
    <citation type="submission" date="2016-08" db="EMBL/GenBank/DDBJ databases">
        <title>A Parts List for Fungal Cellulosomes Revealed by Comparative Genomics.</title>
        <authorList>
            <consortium name="DOE Joint Genome Institute"/>
            <person name="Haitjema C.H."/>
            <person name="Gilmore S.P."/>
            <person name="Henske J.K."/>
            <person name="Solomon K.V."/>
            <person name="De Groot R."/>
            <person name="Kuo A."/>
            <person name="Mondo S.J."/>
            <person name="Salamov A.A."/>
            <person name="Labutti K."/>
            <person name="Zhao Z."/>
            <person name="Chiniquy J."/>
            <person name="Barry K."/>
            <person name="Brewer H.M."/>
            <person name="Purvine S.O."/>
            <person name="Wright A.T."/>
            <person name="Boxma B."/>
            <person name="Van Alen T."/>
            <person name="Hackstein J.H."/>
            <person name="Baker S.E."/>
            <person name="Grigoriev I.V."/>
            <person name="O'Malley M.A."/>
        </authorList>
    </citation>
    <scope>NUCLEOTIDE SEQUENCE [LARGE SCALE GENOMIC DNA]</scope>
    <source>
        <strain evidence="3 4">G1</strain>
    </source>
</reference>
<keyword evidence="2" id="KW-1133">Transmembrane helix</keyword>
<feature type="transmembrane region" description="Helical" evidence="2">
    <location>
        <begin position="232"/>
        <end position="252"/>
    </location>
</feature>
<feature type="transmembrane region" description="Helical" evidence="2">
    <location>
        <begin position="57"/>
        <end position="75"/>
    </location>
</feature>
<evidence type="ECO:0000313" key="3">
    <source>
        <dbReference type="EMBL" id="ORY77950.1"/>
    </source>
</evidence>
<dbReference type="Proteomes" id="UP000193920">
    <property type="component" value="Unassembled WGS sequence"/>
</dbReference>
<feature type="compositionally biased region" description="Low complexity" evidence="1">
    <location>
        <begin position="387"/>
        <end position="412"/>
    </location>
</feature>
<feature type="transmembrane region" description="Helical" evidence="2">
    <location>
        <begin position="95"/>
        <end position="114"/>
    </location>
</feature>